<evidence type="ECO:0000256" key="4">
    <source>
        <dbReference type="ARBA" id="ARBA00022741"/>
    </source>
</evidence>
<keyword evidence="3" id="KW-0808">Transferase</keyword>
<evidence type="ECO:0000256" key="2">
    <source>
        <dbReference type="ARBA" id="ARBA00005983"/>
    </source>
</evidence>
<evidence type="ECO:0000256" key="9">
    <source>
        <dbReference type="SAM" id="MobiDB-lite"/>
    </source>
</evidence>
<evidence type="ECO:0000256" key="6">
    <source>
        <dbReference type="ARBA" id="ARBA00022840"/>
    </source>
</evidence>
<evidence type="ECO:0000256" key="1">
    <source>
        <dbReference type="ARBA" id="ARBA00001946"/>
    </source>
</evidence>
<dbReference type="PANTHER" id="PTHR12358">
    <property type="entry name" value="SPHINGOSINE KINASE"/>
    <property type="match status" value="1"/>
</dbReference>
<evidence type="ECO:0000256" key="7">
    <source>
        <dbReference type="ARBA" id="ARBA00023209"/>
    </source>
</evidence>
<comment type="cofactor">
    <cofactor evidence="1">
        <name>Mg(2+)</name>
        <dbReference type="ChEBI" id="CHEBI:18420"/>
    </cofactor>
</comment>
<dbReference type="SMART" id="SM00046">
    <property type="entry name" value="DAGKc"/>
    <property type="match status" value="1"/>
</dbReference>
<reference evidence="11" key="1">
    <citation type="journal article" date="2021" name="PeerJ">
        <title>Extensive microbial diversity within the chicken gut microbiome revealed by metagenomics and culture.</title>
        <authorList>
            <person name="Gilroy R."/>
            <person name="Ravi A."/>
            <person name="Getino M."/>
            <person name="Pursley I."/>
            <person name="Horton D.L."/>
            <person name="Alikhan N.F."/>
            <person name="Baker D."/>
            <person name="Gharbi K."/>
            <person name="Hall N."/>
            <person name="Watson M."/>
            <person name="Adriaenssens E.M."/>
            <person name="Foster-Nyarko E."/>
            <person name="Jarju S."/>
            <person name="Secka A."/>
            <person name="Antonio M."/>
            <person name="Oren A."/>
            <person name="Chaudhuri R.R."/>
            <person name="La Ragione R."/>
            <person name="Hildebrand F."/>
            <person name="Pallen M.J."/>
        </authorList>
    </citation>
    <scope>NUCLEOTIDE SEQUENCE</scope>
    <source>
        <strain evidence="11">ChiGjej4B4-7305</strain>
    </source>
</reference>
<dbReference type="Gene3D" id="2.60.200.40">
    <property type="match status" value="1"/>
</dbReference>
<keyword evidence="4" id="KW-0547">Nucleotide-binding</keyword>
<sequence length="331" mass="34921">MSRLGVLINPTAGHGRAGAGGRDALALLGRSGHEVIDLSRHTAEAALARARDTLWELDALVVVGGDGMVHLGVNVVAGTTVPLGIVPFGSGNDLARTLGLAEHDVRRAVADVLAALEGAPRVVDAIATRVHMPAAEDADPAGSAAASAAPHGDELEDPTAVEWTACVLSAGIDAAVNHRANTYRWPQGGGRYVRGTLAELTVFHSYGYRLTIDGVVREQDAVLVALANAPSFGGGMHIAPQAQMDDGWMDVVIGHAMGRAQLLRLFPRLYRGTHVHSPRVEVLRAREVVLEPLPGRRRPPPVYADGELLGRLPLRARLRPGALRLLTPEAT</sequence>
<accession>A0A9D2J5Q8</accession>
<evidence type="ECO:0000256" key="3">
    <source>
        <dbReference type="ARBA" id="ARBA00022679"/>
    </source>
</evidence>
<dbReference type="Proteomes" id="UP000824037">
    <property type="component" value="Unassembled WGS sequence"/>
</dbReference>
<dbReference type="GO" id="GO:0005524">
    <property type="term" value="F:ATP binding"/>
    <property type="evidence" value="ECO:0007669"/>
    <property type="project" value="UniProtKB-KW"/>
</dbReference>
<evidence type="ECO:0000256" key="5">
    <source>
        <dbReference type="ARBA" id="ARBA00022777"/>
    </source>
</evidence>
<reference evidence="11" key="2">
    <citation type="submission" date="2021-04" db="EMBL/GenBank/DDBJ databases">
        <authorList>
            <person name="Gilroy R."/>
        </authorList>
    </citation>
    <scope>NUCLEOTIDE SEQUENCE</scope>
    <source>
        <strain evidence="11">ChiGjej4B4-7305</strain>
    </source>
</reference>
<evidence type="ECO:0000256" key="8">
    <source>
        <dbReference type="ARBA" id="ARBA00023264"/>
    </source>
</evidence>
<keyword evidence="7" id="KW-0444">Lipid biosynthesis</keyword>
<organism evidence="11 12">
    <name type="scientific">Candidatus Ruania gallistercoris</name>
    <dbReference type="NCBI Taxonomy" id="2838746"/>
    <lineage>
        <taxon>Bacteria</taxon>
        <taxon>Bacillati</taxon>
        <taxon>Actinomycetota</taxon>
        <taxon>Actinomycetes</taxon>
        <taxon>Micrococcales</taxon>
        <taxon>Ruaniaceae</taxon>
        <taxon>Ruania</taxon>
    </lineage>
</organism>
<evidence type="ECO:0000259" key="10">
    <source>
        <dbReference type="PROSITE" id="PS50146"/>
    </source>
</evidence>
<dbReference type="InterPro" id="IPR016064">
    <property type="entry name" value="NAD/diacylglycerol_kinase_sf"/>
</dbReference>
<keyword evidence="7" id="KW-0594">Phospholipid biosynthesis</keyword>
<comment type="caution">
    <text evidence="11">The sequence shown here is derived from an EMBL/GenBank/DDBJ whole genome shotgun (WGS) entry which is preliminary data.</text>
</comment>
<protein>
    <submittedName>
        <fullName evidence="11">Diacylglycerol kinase family lipid kinase</fullName>
    </submittedName>
</protein>
<evidence type="ECO:0000313" key="12">
    <source>
        <dbReference type="Proteomes" id="UP000824037"/>
    </source>
</evidence>
<keyword evidence="6" id="KW-0067">ATP-binding</keyword>
<proteinExistence type="inferred from homology"/>
<dbReference type="PANTHER" id="PTHR12358:SF106">
    <property type="entry name" value="LIPID KINASE YEGS"/>
    <property type="match status" value="1"/>
</dbReference>
<dbReference type="InterPro" id="IPR017438">
    <property type="entry name" value="ATP-NAD_kinase_N"/>
</dbReference>
<feature type="domain" description="DAGKc" evidence="10">
    <location>
        <begin position="1"/>
        <end position="132"/>
    </location>
</feature>
<evidence type="ECO:0000313" key="11">
    <source>
        <dbReference type="EMBL" id="HIZ36654.1"/>
    </source>
</evidence>
<keyword evidence="8" id="KW-1208">Phospholipid metabolism</keyword>
<dbReference type="InterPro" id="IPR050187">
    <property type="entry name" value="Lipid_Phosphate_FormReg"/>
</dbReference>
<dbReference type="GO" id="GO:0008654">
    <property type="term" value="P:phospholipid biosynthetic process"/>
    <property type="evidence" value="ECO:0007669"/>
    <property type="project" value="UniProtKB-KW"/>
</dbReference>
<keyword evidence="5 11" id="KW-0418">Kinase</keyword>
<dbReference type="Pfam" id="PF19279">
    <property type="entry name" value="YegS_C"/>
    <property type="match status" value="1"/>
</dbReference>
<dbReference type="InterPro" id="IPR001206">
    <property type="entry name" value="Diacylglycerol_kinase_cat_dom"/>
</dbReference>
<dbReference type="AlphaFoldDB" id="A0A9D2J5Q8"/>
<keyword evidence="7" id="KW-0443">Lipid metabolism</keyword>
<feature type="region of interest" description="Disordered" evidence="9">
    <location>
        <begin position="135"/>
        <end position="155"/>
    </location>
</feature>
<comment type="similarity">
    <text evidence="2">Belongs to the diacylglycerol/lipid kinase family.</text>
</comment>
<dbReference type="Pfam" id="PF00781">
    <property type="entry name" value="DAGK_cat"/>
    <property type="match status" value="1"/>
</dbReference>
<dbReference type="SUPFAM" id="SSF111331">
    <property type="entry name" value="NAD kinase/diacylglycerol kinase-like"/>
    <property type="match status" value="1"/>
</dbReference>
<dbReference type="InterPro" id="IPR045540">
    <property type="entry name" value="YegS/DAGK_C"/>
</dbReference>
<name>A0A9D2J5Q8_9MICO</name>
<feature type="compositionally biased region" description="Low complexity" evidence="9">
    <location>
        <begin position="140"/>
        <end position="150"/>
    </location>
</feature>
<dbReference type="PROSITE" id="PS50146">
    <property type="entry name" value="DAGK"/>
    <property type="match status" value="1"/>
</dbReference>
<dbReference type="EMBL" id="DXBY01000220">
    <property type="protein sequence ID" value="HIZ36654.1"/>
    <property type="molecule type" value="Genomic_DNA"/>
</dbReference>
<dbReference type="GO" id="GO:0005886">
    <property type="term" value="C:plasma membrane"/>
    <property type="evidence" value="ECO:0007669"/>
    <property type="project" value="TreeGrafter"/>
</dbReference>
<dbReference type="Gene3D" id="3.40.50.10330">
    <property type="entry name" value="Probable inorganic polyphosphate/atp-NAD kinase, domain 1"/>
    <property type="match status" value="1"/>
</dbReference>
<gene>
    <name evidence="11" type="ORF">H9815_12820</name>
</gene>
<dbReference type="GO" id="GO:0004143">
    <property type="term" value="F:ATP-dependent diacylglycerol kinase activity"/>
    <property type="evidence" value="ECO:0007669"/>
    <property type="project" value="TreeGrafter"/>
</dbReference>